<sequence length="205" mass="23913">MDSLYISIEEHLLHDFRPSDYLKKICSTSSFQQYPFDMLYKLNTTKQSPKYHGEGNVWNHTLLVVDEAAKIKMKSKNPKVLMWAALLHDIGKPSTTKKRKGRITSYDHDKVGSKLSKEFLSCFTEDKNFIYDVSNLIRYHMQILFVINNLPFADIQGMKNDTDIEEVALLGLCDRTGRLNMDKLKEEKNIEEFLKKCKNHVCRQT</sequence>
<gene>
    <name evidence="3" type="ORF">AB8U03_12005</name>
</gene>
<evidence type="ECO:0000313" key="4">
    <source>
        <dbReference type="Proteomes" id="UP001564657"/>
    </source>
</evidence>
<dbReference type="PANTHER" id="PTHR47545">
    <property type="entry name" value="MULTIFUNCTIONAL CCA PROTEIN"/>
    <property type="match status" value="1"/>
</dbReference>
<dbReference type="Pfam" id="PF01966">
    <property type="entry name" value="HD"/>
    <property type="match status" value="1"/>
</dbReference>
<dbReference type="CDD" id="cd00077">
    <property type="entry name" value="HDc"/>
    <property type="match status" value="1"/>
</dbReference>
<keyword evidence="4" id="KW-1185">Reference proteome</keyword>
<proteinExistence type="predicted"/>
<keyword evidence="1" id="KW-0547">Nucleotide-binding</keyword>
<dbReference type="InterPro" id="IPR050124">
    <property type="entry name" value="tRNA_CCA-adding_enzyme"/>
</dbReference>
<dbReference type="Gene3D" id="1.10.3090.10">
    <property type="entry name" value="cca-adding enzyme, domain 2"/>
    <property type="match status" value="1"/>
</dbReference>
<dbReference type="InterPro" id="IPR006674">
    <property type="entry name" value="HD_domain"/>
</dbReference>
<accession>A0ABV4BQ45</accession>
<evidence type="ECO:0000313" key="3">
    <source>
        <dbReference type="EMBL" id="MEY8000909.1"/>
    </source>
</evidence>
<dbReference type="InterPro" id="IPR003607">
    <property type="entry name" value="HD/PDEase_dom"/>
</dbReference>
<dbReference type="InterPro" id="IPR006675">
    <property type="entry name" value="HDIG_dom"/>
</dbReference>
<dbReference type="PANTHER" id="PTHR47545:SF2">
    <property type="entry name" value="CC-ADDING TRNA NUCLEOTIDYLTRANSFERASE"/>
    <property type="match status" value="1"/>
</dbReference>
<feature type="domain" description="HD/PDEase" evidence="2">
    <location>
        <begin position="53"/>
        <end position="188"/>
    </location>
</feature>
<protein>
    <submittedName>
        <fullName evidence="3">HD domain-containing protein</fullName>
    </submittedName>
</protein>
<evidence type="ECO:0000256" key="1">
    <source>
        <dbReference type="ARBA" id="ARBA00022741"/>
    </source>
</evidence>
<dbReference type="SMART" id="SM00471">
    <property type="entry name" value="HDc"/>
    <property type="match status" value="1"/>
</dbReference>
<dbReference type="RefSeq" id="WP_369704803.1">
    <property type="nucleotide sequence ID" value="NZ_JBGEWD010000011.1"/>
</dbReference>
<dbReference type="Proteomes" id="UP001564657">
    <property type="component" value="Unassembled WGS sequence"/>
</dbReference>
<comment type="caution">
    <text evidence="3">The sequence shown here is derived from an EMBL/GenBank/DDBJ whole genome shotgun (WGS) entry which is preliminary data.</text>
</comment>
<dbReference type="NCBIfam" id="TIGR00277">
    <property type="entry name" value="HDIG"/>
    <property type="match status" value="1"/>
</dbReference>
<dbReference type="SUPFAM" id="SSF109604">
    <property type="entry name" value="HD-domain/PDEase-like"/>
    <property type="match status" value="1"/>
</dbReference>
<organism evidence="3 4">
    <name type="scientific">Clostridium moutaii</name>
    <dbReference type="NCBI Taxonomy" id="3240932"/>
    <lineage>
        <taxon>Bacteria</taxon>
        <taxon>Bacillati</taxon>
        <taxon>Bacillota</taxon>
        <taxon>Clostridia</taxon>
        <taxon>Eubacteriales</taxon>
        <taxon>Clostridiaceae</taxon>
        <taxon>Clostridium</taxon>
    </lineage>
</organism>
<evidence type="ECO:0000259" key="2">
    <source>
        <dbReference type="SMART" id="SM00471"/>
    </source>
</evidence>
<name>A0ABV4BQ45_9CLOT</name>
<reference evidence="3 4" key="1">
    <citation type="submission" date="2024-08" db="EMBL/GenBank/DDBJ databases">
        <title>Clostridium lapicellarii sp. nov., and Clostridium renhuaiense sp. nov., two species isolated from the mud in a fermentation cellar used for producing sauce-flavour Chinese liquors.</title>
        <authorList>
            <person name="Yang F."/>
            <person name="Wang H."/>
            <person name="Chen L.Q."/>
            <person name="Zhou N."/>
            <person name="Lu J.J."/>
            <person name="Pu X.X."/>
            <person name="Wan B."/>
            <person name="Wang L."/>
            <person name="Liu S.J."/>
        </authorList>
    </citation>
    <scope>NUCLEOTIDE SEQUENCE [LARGE SCALE GENOMIC DNA]</scope>
    <source>
        <strain evidence="3 4">MT-5</strain>
    </source>
</reference>
<dbReference type="EMBL" id="JBGEWD010000011">
    <property type="protein sequence ID" value="MEY8000909.1"/>
    <property type="molecule type" value="Genomic_DNA"/>
</dbReference>